<dbReference type="Proteomes" id="UP000231094">
    <property type="component" value="Unassembled WGS sequence"/>
</dbReference>
<accession>A0A2N9Y398</accession>
<gene>
    <name evidence="1" type="ORF">BHC47_05415</name>
</gene>
<proteinExistence type="predicted"/>
<dbReference type="AlphaFoldDB" id="A0A2N9Y398"/>
<organism evidence="1 2">
    <name type="scientific">Snodgrassella alvi</name>
    <dbReference type="NCBI Taxonomy" id="1196083"/>
    <lineage>
        <taxon>Bacteria</taxon>
        <taxon>Pseudomonadati</taxon>
        <taxon>Pseudomonadota</taxon>
        <taxon>Betaproteobacteria</taxon>
        <taxon>Neisseriales</taxon>
        <taxon>Neisseriaceae</taxon>
        <taxon>Snodgrassella</taxon>
    </lineage>
</organism>
<dbReference type="EMBL" id="MEIV01000053">
    <property type="protein sequence ID" value="PIT61935.1"/>
    <property type="molecule type" value="Genomic_DNA"/>
</dbReference>
<evidence type="ECO:0000313" key="2">
    <source>
        <dbReference type="Proteomes" id="UP000231094"/>
    </source>
</evidence>
<protein>
    <submittedName>
        <fullName evidence="1">Uncharacterized protein</fullName>
    </submittedName>
</protein>
<evidence type="ECO:0000313" key="1">
    <source>
        <dbReference type="EMBL" id="PIT61935.1"/>
    </source>
</evidence>
<reference evidence="1 2" key="1">
    <citation type="journal article" date="2017" name="MBio">
        <title>Type VI secretion-mediated competition in the bee gut microbiome.</title>
        <authorList>
            <person name="Steele M.I."/>
            <person name="Kwong W.K."/>
            <person name="Powell J.E."/>
            <person name="Whiteley M."/>
            <person name="Moran N.A."/>
        </authorList>
    </citation>
    <scope>NUCLEOTIDE SEQUENCE [LARGE SCALE GENOMIC DNA]</scope>
    <source>
        <strain evidence="1 2">PEB0171</strain>
    </source>
</reference>
<sequence length="212" mass="25486">MNKIQNKFIGLCLAKNNYFAATICRLEEVEGYANVYVMVNRKDTWESYKSFSIQSIFSDLGQKQWFETAEKFIAQLEKPEDWKKPHRFCLARYARQVLADSIFHNNLAYLKEVNDIDIYIWRYNVNSRSQEVILIRNLNLLSAEETKQLFILKEWEKQASSYQDIHSALYGRKYLYKRIYNNRNKFKDYYEKYNNELKNFIAENKDNIIGKS</sequence>
<comment type="caution">
    <text evidence="1">The sequence shown here is derived from an EMBL/GenBank/DDBJ whole genome shotgun (WGS) entry which is preliminary data.</text>
</comment>
<dbReference type="RefSeq" id="WP_100116756.1">
    <property type="nucleotide sequence ID" value="NZ_MEIV01000053.1"/>
</dbReference>
<name>A0A2N9Y398_9NEIS</name>